<evidence type="ECO:0000256" key="7">
    <source>
        <dbReference type="SAM" id="Phobius"/>
    </source>
</evidence>
<gene>
    <name evidence="9" type="ORF">UFOPK2992_01701</name>
</gene>
<evidence type="ECO:0000256" key="6">
    <source>
        <dbReference type="ARBA" id="ARBA00023136"/>
    </source>
</evidence>
<keyword evidence="2" id="KW-0813">Transport</keyword>
<dbReference type="AlphaFoldDB" id="A0A6J6YU59"/>
<feature type="transmembrane region" description="Helical" evidence="7">
    <location>
        <begin position="81"/>
        <end position="105"/>
    </location>
</feature>
<feature type="transmembrane region" description="Helical" evidence="7">
    <location>
        <begin position="41"/>
        <end position="60"/>
    </location>
</feature>
<dbReference type="EMBL" id="CAFAAI010000342">
    <property type="protein sequence ID" value="CAB4813000.1"/>
    <property type="molecule type" value="Genomic_DNA"/>
</dbReference>
<feature type="transmembrane region" description="Helical" evidence="7">
    <location>
        <begin position="157"/>
        <end position="182"/>
    </location>
</feature>
<dbReference type="InterPro" id="IPR010290">
    <property type="entry name" value="TM_effector"/>
</dbReference>
<dbReference type="InterPro" id="IPR020846">
    <property type="entry name" value="MFS_dom"/>
</dbReference>
<dbReference type="PANTHER" id="PTHR23513">
    <property type="entry name" value="INTEGRAL MEMBRANE EFFLUX PROTEIN-RELATED"/>
    <property type="match status" value="1"/>
</dbReference>
<keyword evidence="5 7" id="KW-1133">Transmembrane helix</keyword>
<protein>
    <submittedName>
        <fullName evidence="9">Unannotated protein</fullName>
    </submittedName>
</protein>
<proteinExistence type="predicted"/>
<evidence type="ECO:0000259" key="8">
    <source>
        <dbReference type="PROSITE" id="PS50850"/>
    </source>
</evidence>
<feature type="transmembrane region" description="Helical" evidence="7">
    <location>
        <begin position="254"/>
        <end position="273"/>
    </location>
</feature>
<feature type="transmembrane region" description="Helical" evidence="7">
    <location>
        <begin position="285"/>
        <end position="301"/>
    </location>
</feature>
<dbReference type="InterPro" id="IPR036259">
    <property type="entry name" value="MFS_trans_sf"/>
</dbReference>
<dbReference type="PANTHER" id="PTHR23513:SF6">
    <property type="entry name" value="MAJOR FACILITATOR SUPERFAMILY ASSOCIATED DOMAIN-CONTAINING PROTEIN"/>
    <property type="match status" value="1"/>
</dbReference>
<organism evidence="9">
    <name type="scientific">freshwater metagenome</name>
    <dbReference type="NCBI Taxonomy" id="449393"/>
    <lineage>
        <taxon>unclassified sequences</taxon>
        <taxon>metagenomes</taxon>
        <taxon>ecological metagenomes</taxon>
    </lineage>
</organism>
<feature type="domain" description="Major facilitator superfamily (MFS) profile" evidence="8">
    <location>
        <begin position="217"/>
        <end position="413"/>
    </location>
</feature>
<feature type="transmembrane region" description="Helical" evidence="7">
    <location>
        <begin position="347"/>
        <end position="370"/>
    </location>
</feature>
<evidence type="ECO:0000256" key="4">
    <source>
        <dbReference type="ARBA" id="ARBA00022692"/>
    </source>
</evidence>
<dbReference type="SUPFAM" id="SSF103473">
    <property type="entry name" value="MFS general substrate transporter"/>
    <property type="match status" value="1"/>
</dbReference>
<dbReference type="Gene3D" id="1.20.1250.20">
    <property type="entry name" value="MFS general substrate transporter like domains"/>
    <property type="match status" value="1"/>
</dbReference>
<feature type="transmembrane region" description="Helical" evidence="7">
    <location>
        <begin position="376"/>
        <end position="394"/>
    </location>
</feature>
<evidence type="ECO:0000256" key="3">
    <source>
        <dbReference type="ARBA" id="ARBA00022475"/>
    </source>
</evidence>
<dbReference type="PROSITE" id="PS50850">
    <property type="entry name" value="MFS"/>
    <property type="match status" value="1"/>
</dbReference>
<dbReference type="CDD" id="cd06173">
    <property type="entry name" value="MFS_MefA_like"/>
    <property type="match status" value="1"/>
</dbReference>
<dbReference type="GO" id="GO:0022857">
    <property type="term" value="F:transmembrane transporter activity"/>
    <property type="evidence" value="ECO:0007669"/>
    <property type="project" value="InterPro"/>
</dbReference>
<evidence type="ECO:0000313" key="9">
    <source>
        <dbReference type="EMBL" id="CAB4813000.1"/>
    </source>
</evidence>
<accession>A0A6J6YU59</accession>
<keyword evidence="6 7" id="KW-0472">Membrane</keyword>
<evidence type="ECO:0000256" key="2">
    <source>
        <dbReference type="ARBA" id="ARBA00022448"/>
    </source>
</evidence>
<dbReference type="GO" id="GO:0005886">
    <property type="term" value="C:plasma membrane"/>
    <property type="evidence" value="ECO:0007669"/>
    <property type="project" value="UniProtKB-SubCell"/>
</dbReference>
<feature type="transmembrane region" description="Helical" evidence="7">
    <location>
        <begin position="222"/>
        <end position="242"/>
    </location>
</feature>
<keyword evidence="3" id="KW-1003">Cell membrane</keyword>
<evidence type="ECO:0000256" key="1">
    <source>
        <dbReference type="ARBA" id="ARBA00004651"/>
    </source>
</evidence>
<name>A0A6J6YU59_9ZZZZ</name>
<feature type="transmembrane region" description="Helical" evidence="7">
    <location>
        <begin position="307"/>
        <end position="327"/>
    </location>
</feature>
<sequence>MTLGHAYWRQFVASTISNLGDGINAAAMPLLAISLTQDSRLIAGVALIISLPWFVLALPVGVVVDRYNRQTLMVATNAVRCILYVGLAITAATGILNIWLLYLLLLGVGICEVLFDSSAQAFLPAIVDADQLPKANGRMYMAETIANFFLGQPVGAVLFALAVGVPFGLDAASFAVAAVLVASIRVRPGALPTPTTDAPNKSFGDEIAASVRWLWRHRLLRTMAIMLGAANLGGTIGVSIFVQFALETLHVNEHWYGALLALMALGAVLGGLIGDRVVRRLGRSASLRVSFITFGLAAIGTGLSPNYWFVAVFAFIEAVATILWNVVSVSMRQQIIPSELFGRINSVYRWIGTGSAAIGALIGGQIAYYFDLRTPFVVGGAVILVAFAFGARLLSDQRIDAAVHATPAPPSMT</sequence>
<dbReference type="Pfam" id="PF05977">
    <property type="entry name" value="MFS_3"/>
    <property type="match status" value="1"/>
</dbReference>
<evidence type="ECO:0000256" key="5">
    <source>
        <dbReference type="ARBA" id="ARBA00022989"/>
    </source>
</evidence>
<reference evidence="9" key="1">
    <citation type="submission" date="2020-05" db="EMBL/GenBank/DDBJ databases">
        <authorList>
            <person name="Chiriac C."/>
            <person name="Salcher M."/>
            <person name="Ghai R."/>
            <person name="Kavagutti S V."/>
        </authorList>
    </citation>
    <scope>NUCLEOTIDE SEQUENCE</scope>
</reference>
<comment type="subcellular location">
    <subcellularLocation>
        <location evidence="1">Cell membrane</location>
        <topology evidence="1">Multi-pass membrane protein</topology>
    </subcellularLocation>
</comment>
<keyword evidence="4 7" id="KW-0812">Transmembrane</keyword>